<feature type="transmembrane region" description="Helical" evidence="6">
    <location>
        <begin position="123"/>
        <end position="147"/>
    </location>
</feature>
<evidence type="ECO:0000313" key="8">
    <source>
        <dbReference type="Proteomes" id="UP000670475"/>
    </source>
</evidence>
<feature type="transmembrane region" description="Helical" evidence="6">
    <location>
        <begin position="184"/>
        <end position="203"/>
    </location>
</feature>
<keyword evidence="2" id="KW-0813">Transport</keyword>
<keyword evidence="8" id="KW-1185">Reference proteome</keyword>
<evidence type="ECO:0000313" key="7">
    <source>
        <dbReference type="EMBL" id="MBP0457124.1"/>
    </source>
</evidence>
<dbReference type="InterPro" id="IPR011701">
    <property type="entry name" value="MFS"/>
</dbReference>
<feature type="transmembrane region" description="Helical" evidence="6">
    <location>
        <begin position="282"/>
        <end position="305"/>
    </location>
</feature>
<keyword evidence="4 6" id="KW-1133">Transmembrane helix</keyword>
<feature type="transmembrane region" description="Helical" evidence="6">
    <location>
        <begin position="247"/>
        <end position="270"/>
    </location>
</feature>
<evidence type="ECO:0000256" key="1">
    <source>
        <dbReference type="ARBA" id="ARBA00004429"/>
    </source>
</evidence>
<feature type="transmembrane region" description="Helical" evidence="6">
    <location>
        <begin position="153"/>
        <end position="172"/>
    </location>
</feature>
<feature type="transmembrane region" description="Helical" evidence="6">
    <location>
        <begin position="343"/>
        <end position="369"/>
    </location>
</feature>
<organism evidence="7 8">
    <name type="scientific">Streptomyces montanisoli</name>
    <dbReference type="NCBI Taxonomy" id="2798581"/>
    <lineage>
        <taxon>Bacteria</taxon>
        <taxon>Bacillati</taxon>
        <taxon>Actinomycetota</taxon>
        <taxon>Actinomycetes</taxon>
        <taxon>Kitasatosporales</taxon>
        <taxon>Streptomycetaceae</taxon>
        <taxon>Streptomyces</taxon>
    </lineage>
</organism>
<evidence type="ECO:0000256" key="4">
    <source>
        <dbReference type="ARBA" id="ARBA00022989"/>
    </source>
</evidence>
<comment type="subcellular location">
    <subcellularLocation>
        <location evidence="1">Cell inner membrane</location>
        <topology evidence="1">Multi-pass membrane protein</topology>
    </subcellularLocation>
</comment>
<proteinExistence type="predicted"/>
<evidence type="ECO:0000256" key="3">
    <source>
        <dbReference type="ARBA" id="ARBA00022692"/>
    </source>
</evidence>
<dbReference type="AlphaFoldDB" id="A0A940M6K1"/>
<evidence type="ECO:0000256" key="2">
    <source>
        <dbReference type="ARBA" id="ARBA00022448"/>
    </source>
</evidence>
<feature type="transmembrane region" description="Helical" evidence="6">
    <location>
        <begin position="390"/>
        <end position="409"/>
    </location>
</feature>
<dbReference type="SUPFAM" id="SSF103473">
    <property type="entry name" value="MFS general substrate transporter"/>
    <property type="match status" value="1"/>
</dbReference>
<feature type="transmembrane region" description="Helical" evidence="6">
    <location>
        <begin position="317"/>
        <end position="337"/>
    </location>
</feature>
<dbReference type="EMBL" id="JAGIQL010000016">
    <property type="protein sequence ID" value="MBP0457124.1"/>
    <property type="molecule type" value="Genomic_DNA"/>
</dbReference>
<dbReference type="GO" id="GO:0005886">
    <property type="term" value="C:plasma membrane"/>
    <property type="evidence" value="ECO:0007669"/>
    <property type="project" value="UniProtKB-SubCell"/>
</dbReference>
<keyword evidence="5 6" id="KW-0472">Membrane</keyword>
<evidence type="ECO:0000256" key="6">
    <source>
        <dbReference type="SAM" id="Phobius"/>
    </source>
</evidence>
<name>A0A940M6K1_9ACTN</name>
<accession>A0A940M6K1</accession>
<dbReference type="Gene3D" id="1.20.1250.20">
    <property type="entry name" value="MFS general substrate transporter like domains"/>
    <property type="match status" value="1"/>
</dbReference>
<keyword evidence="3 6" id="KW-0812">Transmembrane</keyword>
<feature type="transmembrane region" description="Helical" evidence="6">
    <location>
        <begin position="215"/>
        <end position="235"/>
    </location>
</feature>
<dbReference type="InterPro" id="IPR036259">
    <property type="entry name" value="MFS_trans_sf"/>
</dbReference>
<comment type="caution">
    <text evidence="7">The sequence shown here is derived from an EMBL/GenBank/DDBJ whole genome shotgun (WGS) entry which is preliminary data.</text>
</comment>
<evidence type="ECO:0000256" key="5">
    <source>
        <dbReference type="ARBA" id="ARBA00023136"/>
    </source>
</evidence>
<reference evidence="7" key="1">
    <citation type="submission" date="2021-03" db="EMBL/GenBank/DDBJ databases">
        <title>Whole genome sequence of Streptomyces bomunensis MMS17-BM035.</title>
        <authorList>
            <person name="Lee J.H."/>
        </authorList>
    </citation>
    <scope>NUCLEOTIDE SEQUENCE</scope>
    <source>
        <strain evidence="7">MMS17-BM035</strain>
    </source>
</reference>
<dbReference type="PANTHER" id="PTHR23501:SF191">
    <property type="entry name" value="VACUOLAR BASIC AMINO ACID TRANSPORTER 4"/>
    <property type="match status" value="1"/>
</dbReference>
<dbReference type="PANTHER" id="PTHR23501">
    <property type="entry name" value="MAJOR FACILITATOR SUPERFAMILY"/>
    <property type="match status" value="1"/>
</dbReference>
<feature type="transmembrane region" description="Helical" evidence="6">
    <location>
        <begin position="92"/>
        <end position="111"/>
    </location>
</feature>
<protein>
    <submittedName>
        <fullName evidence="7">MFS transporter</fullName>
    </submittedName>
</protein>
<dbReference type="Pfam" id="PF07690">
    <property type="entry name" value="MFS_1"/>
    <property type="match status" value="1"/>
</dbReference>
<feature type="transmembrane region" description="Helical" evidence="6">
    <location>
        <begin position="30"/>
        <end position="52"/>
    </location>
</feature>
<dbReference type="GO" id="GO:0022857">
    <property type="term" value="F:transmembrane transporter activity"/>
    <property type="evidence" value="ECO:0007669"/>
    <property type="project" value="InterPro"/>
</dbReference>
<dbReference type="Proteomes" id="UP000670475">
    <property type="component" value="Unassembled WGS sequence"/>
</dbReference>
<sequence>MALLALCPFLVLTTATTLFQQQLEHDLGAGMFGLQVTSGLANAGYAFGAVVAADVYHRVSRRRLYLGCEIGFVCSSLLALSAQGIVAFAVGMIFQGVATGMLLVAALPPLVTTHGAKKLPATAAIVNLGLFGVVTLGPLVGGLAGSFHGWRPLYAAVAALGAAAVGVGLLAFEDSEPPEPGMRFDWLAIPLAFGGTFLPFFGVSWLTRGSFGSPLFIGPVVVGVGCVTALVVAQYRKAEPLMPVKLISNTLPVTGTGGAMLVGAAFTALLELAELYLMQGKGYAPVLVGLLVTAQLPGIALAAWLFKRALPTRWTPWLALSGLLAVMAGAALLLFLSPANAQVITPVAAVLLGYGAGAGVAPGLFMAGLSVPSTSIGPTFALVELLRSEAAFLLAPLLLAVAQTAGSLVAGVHLAVVITLAVCAAGGCALVAVYLLGGARPHPPDLEGWIDGDATAYHSPPLADTVRDT</sequence>
<gene>
    <name evidence="7" type="ORF">JFN87_06375</name>
</gene>
<feature type="transmembrane region" description="Helical" evidence="6">
    <location>
        <begin position="415"/>
        <end position="436"/>
    </location>
</feature>